<dbReference type="KEGG" id="sla:SERLADRAFT_443421"/>
<protein>
    <submittedName>
        <fullName evidence="2">Uncharacterized protein</fullName>
    </submittedName>
</protein>
<reference evidence="2" key="1">
    <citation type="submission" date="2011-04" db="EMBL/GenBank/DDBJ databases">
        <title>Evolution of plant cell wall degrading machinery underlies the functional diversity of forest fungi.</title>
        <authorList>
            <consortium name="US DOE Joint Genome Institute (JGI-PGF)"/>
            <person name="Eastwood D.C."/>
            <person name="Floudas D."/>
            <person name="Binder M."/>
            <person name="Majcherczyk A."/>
            <person name="Schneider P."/>
            <person name="Aerts A."/>
            <person name="Asiegbu F.O."/>
            <person name="Baker S.E."/>
            <person name="Barry K."/>
            <person name="Bendiksby M."/>
            <person name="Blumentritt M."/>
            <person name="Coutinho P.M."/>
            <person name="Cullen D."/>
            <person name="Cullen D."/>
            <person name="Gathman A."/>
            <person name="Goodell B."/>
            <person name="Henrissat B."/>
            <person name="Ihrmark K."/>
            <person name="Kauserud H."/>
            <person name="Kohler A."/>
            <person name="LaButti K."/>
            <person name="Lapidus A."/>
            <person name="Lavin J.L."/>
            <person name="Lee Y.-H."/>
            <person name="Lindquist E."/>
            <person name="Lilly W."/>
            <person name="Lucas S."/>
            <person name="Morin E."/>
            <person name="Murat C."/>
            <person name="Oguiza J.A."/>
            <person name="Park J."/>
            <person name="Pisabarro A.G."/>
            <person name="Riley R."/>
            <person name="Rosling A."/>
            <person name="Salamov A."/>
            <person name="Schmidt O."/>
            <person name="Schmutz J."/>
            <person name="Skrede I."/>
            <person name="Stenlid J."/>
            <person name="Wiebenga A."/>
            <person name="Xie X."/>
            <person name="Kues U."/>
            <person name="Hibbett D.S."/>
            <person name="Hoffmeister D."/>
            <person name="Hogberg N."/>
            <person name="Martin F."/>
            <person name="Grigoriev I.V."/>
            <person name="Watkinson S.C."/>
        </authorList>
    </citation>
    <scope>NUCLEOTIDE SEQUENCE</scope>
    <source>
        <strain evidence="2">S7.9</strain>
    </source>
</reference>
<feature type="region of interest" description="Disordered" evidence="1">
    <location>
        <begin position="59"/>
        <end position="124"/>
    </location>
</feature>
<dbReference type="GeneID" id="18815905"/>
<gene>
    <name evidence="2" type="ORF">SERLADRAFT_443421</name>
</gene>
<evidence type="ECO:0000313" key="2">
    <source>
        <dbReference type="EMBL" id="EGO19366.1"/>
    </source>
</evidence>
<organism>
    <name type="scientific">Serpula lacrymans var. lacrymans (strain S7.9)</name>
    <name type="common">Dry rot fungus</name>
    <dbReference type="NCBI Taxonomy" id="578457"/>
    <lineage>
        <taxon>Eukaryota</taxon>
        <taxon>Fungi</taxon>
        <taxon>Dikarya</taxon>
        <taxon>Basidiomycota</taxon>
        <taxon>Agaricomycotina</taxon>
        <taxon>Agaricomycetes</taxon>
        <taxon>Agaricomycetidae</taxon>
        <taxon>Boletales</taxon>
        <taxon>Coniophorineae</taxon>
        <taxon>Serpulaceae</taxon>
        <taxon>Serpula</taxon>
    </lineage>
</organism>
<proteinExistence type="predicted"/>
<dbReference type="RefSeq" id="XP_007324087.1">
    <property type="nucleotide sequence ID" value="XM_007324025.1"/>
</dbReference>
<evidence type="ECO:0000256" key="1">
    <source>
        <dbReference type="SAM" id="MobiDB-lite"/>
    </source>
</evidence>
<dbReference type="AlphaFoldDB" id="F8PCG8"/>
<dbReference type="HOGENOM" id="CLU_1378877_0_0_1"/>
<dbReference type="OrthoDB" id="3187908at2759"/>
<dbReference type="Proteomes" id="UP000008064">
    <property type="component" value="Unassembled WGS sequence"/>
</dbReference>
<accession>F8PCG8</accession>
<name>F8PCG8_SERL9</name>
<dbReference type="EMBL" id="GL945444">
    <property type="protein sequence ID" value="EGO19366.1"/>
    <property type="molecule type" value="Genomic_DNA"/>
</dbReference>
<feature type="region of interest" description="Disordered" evidence="1">
    <location>
        <begin position="1"/>
        <end position="30"/>
    </location>
</feature>
<sequence>MPRPVTRAKNANQHPGKILLNLQPKKHSRAEVVQEREQLKLTKEELVQAMKLGLAAAAKVEDKNEEQDVPPPSQWHLARLSRRKSSLKAVPDSEDERRSVGSKGSKAGDGDNEPIDLMGSSQLDIDSMEASQAVNDMGGVNDDSFEESDEVELADTNLMEEASQAVGGINGVDEDVLELSDKEELVAKKKKKMGGLEI</sequence>